<evidence type="ECO:0000256" key="8">
    <source>
        <dbReference type="PROSITE-ProRule" id="PRU00261"/>
    </source>
</evidence>
<evidence type="ECO:0000256" key="6">
    <source>
        <dbReference type="ARBA" id="ARBA00023277"/>
    </source>
</evidence>
<accession>A0A9P4N4K5</accession>
<feature type="domain" description="Chitin-binding type-1" evidence="11">
    <location>
        <begin position="148"/>
        <end position="191"/>
    </location>
</feature>
<dbReference type="SMART" id="SM00270">
    <property type="entry name" value="ChtBD1"/>
    <property type="match status" value="3"/>
</dbReference>
<dbReference type="InterPro" id="IPR001002">
    <property type="entry name" value="Chitin-bd_1"/>
</dbReference>
<keyword evidence="8" id="KW-1015">Disulfide bond</keyword>
<dbReference type="AlphaFoldDB" id="A0A9P4N4K5"/>
<dbReference type="EMBL" id="ML986765">
    <property type="protein sequence ID" value="KAF2258416.1"/>
    <property type="molecule type" value="Genomic_DNA"/>
</dbReference>
<dbReference type="GO" id="GO:0046872">
    <property type="term" value="F:metal ion binding"/>
    <property type="evidence" value="ECO:0007669"/>
    <property type="project" value="UniProtKB-KW"/>
</dbReference>
<keyword evidence="5" id="KW-0378">Hydrolase</keyword>
<organism evidence="12 13">
    <name type="scientific">Lojkania enalia</name>
    <dbReference type="NCBI Taxonomy" id="147567"/>
    <lineage>
        <taxon>Eukaryota</taxon>
        <taxon>Fungi</taxon>
        <taxon>Dikarya</taxon>
        <taxon>Ascomycota</taxon>
        <taxon>Pezizomycotina</taxon>
        <taxon>Dothideomycetes</taxon>
        <taxon>Pleosporomycetidae</taxon>
        <taxon>Pleosporales</taxon>
        <taxon>Pleosporales incertae sedis</taxon>
        <taxon>Lojkania</taxon>
    </lineage>
</organism>
<keyword evidence="6" id="KW-0119">Carbohydrate metabolism</keyword>
<feature type="signal peptide" evidence="10">
    <location>
        <begin position="1"/>
        <end position="20"/>
    </location>
</feature>
<dbReference type="CDD" id="cd11618">
    <property type="entry name" value="ChtBD1_1"/>
    <property type="match status" value="1"/>
</dbReference>
<keyword evidence="3" id="KW-0479">Metal-binding</keyword>
<evidence type="ECO:0000313" key="13">
    <source>
        <dbReference type="Proteomes" id="UP000800093"/>
    </source>
</evidence>
<comment type="caution">
    <text evidence="8">Lacks conserved residue(s) required for the propagation of feature annotation.</text>
</comment>
<feature type="disulfide bond" evidence="8">
    <location>
        <begin position="107"/>
        <end position="121"/>
    </location>
</feature>
<evidence type="ECO:0000256" key="9">
    <source>
        <dbReference type="SAM" id="MobiDB-lite"/>
    </source>
</evidence>
<keyword evidence="7" id="KW-0170">Cobalt</keyword>
<feature type="domain" description="Chitin-binding type-1" evidence="11">
    <location>
        <begin position="26"/>
        <end position="72"/>
    </location>
</feature>
<dbReference type="InterPro" id="IPR036861">
    <property type="entry name" value="Endochitinase-like_sf"/>
</dbReference>
<gene>
    <name evidence="12" type="ORF">CC78DRAFT_595079</name>
</gene>
<evidence type="ECO:0000256" key="4">
    <source>
        <dbReference type="ARBA" id="ARBA00022729"/>
    </source>
</evidence>
<evidence type="ECO:0000256" key="5">
    <source>
        <dbReference type="ARBA" id="ARBA00022801"/>
    </source>
</evidence>
<dbReference type="GO" id="GO:0008061">
    <property type="term" value="F:chitin binding"/>
    <property type="evidence" value="ECO:0007669"/>
    <property type="project" value="UniProtKB-UniRule"/>
</dbReference>
<evidence type="ECO:0000313" key="12">
    <source>
        <dbReference type="EMBL" id="KAF2258416.1"/>
    </source>
</evidence>
<feature type="region of interest" description="Disordered" evidence="9">
    <location>
        <begin position="197"/>
        <end position="231"/>
    </location>
</feature>
<dbReference type="PANTHER" id="PTHR46471:SF2">
    <property type="entry name" value="CHITIN DEACETYLASE-RELATED"/>
    <property type="match status" value="1"/>
</dbReference>
<dbReference type="SUPFAM" id="SSF57016">
    <property type="entry name" value="Plant lectins/antimicrobial peptides"/>
    <property type="match status" value="3"/>
</dbReference>
<evidence type="ECO:0000256" key="2">
    <source>
        <dbReference type="ARBA" id="ARBA00022669"/>
    </source>
</evidence>
<evidence type="ECO:0000259" key="11">
    <source>
        <dbReference type="PROSITE" id="PS50941"/>
    </source>
</evidence>
<dbReference type="GO" id="GO:0016787">
    <property type="term" value="F:hydrolase activity"/>
    <property type="evidence" value="ECO:0007669"/>
    <property type="project" value="UniProtKB-KW"/>
</dbReference>
<comment type="cofactor">
    <cofactor evidence="1">
        <name>Co(2+)</name>
        <dbReference type="ChEBI" id="CHEBI:48828"/>
    </cofactor>
</comment>
<keyword evidence="2 8" id="KW-0147">Chitin-binding</keyword>
<feature type="domain" description="Chitin-binding type-1" evidence="11">
    <location>
        <begin position="88"/>
        <end position="134"/>
    </location>
</feature>
<evidence type="ECO:0000256" key="3">
    <source>
        <dbReference type="ARBA" id="ARBA00022723"/>
    </source>
</evidence>
<reference evidence="13" key="1">
    <citation type="journal article" date="2020" name="Stud. Mycol.">
        <title>101 Dothideomycetes genomes: A test case for predicting lifestyles and emergence of pathogens.</title>
        <authorList>
            <person name="Haridas S."/>
            <person name="Albert R."/>
            <person name="Binder M."/>
            <person name="Bloem J."/>
            <person name="LaButti K."/>
            <person name="Salamov A."/>
            <person name="Andreopoulos B."/>
            <person name="Baker S."/>
            <person name="Barry K."/>
            <person name="Bills G."/>
            <person name="Bluhm B."/>
            <person name="Cannon C."/>
            <person name="Castanera R."/>
            <person name="Culley D."/>
            <person name="Daum C."/>
            <person name="Ezra D."/>
            <person name="Gonzalez J."/>
            <person name="Henrissat B."/>
            <person name="Kuo A."/>
            <person name="Liang C."/>
            <person name="Lipzen A."/>
            <person name="Lutzoni F."/>
            <person name="Magnuson J."/>
            <person name="Mondo S."/>
            <person name="Nolan M."/>
            <person name="Ohm R."/>
            <person name="Pangilinan J."/>
            <person name="Park H.-J."/>
            <person name="Ramirez L."/>
            <person name="Alfaro M."/>
            <person name="Sun H."/>
            <person name="Tritt A."/>
            <person name="Yoshinaga Y."/>
            <person name="Zwiers L.-H."/>
            <person name="Turgeon B."/>
            <person name="Goodwin S."/>
            <person name="Spatafora J."/>
            <person name="Crous P."/>
            <person name="Grigoriev I."/>
        </authorList>
    </citation>
    <scope>NUCLEOTIDE SEQUENCE [LARGE SCALE GENOMIC DNA]</scope>
    <source>
        <strain evidence="13">CBS 304.66</strain>
    </source>
</reference>
<evidence type="ECO:0000256" key="10">
    <source>
        <dbReference type="SAM" id="SignalP"/>
    </source>
</evidence>
<protein>
    <recommendedName>
        <fullName evidence="11">Chitin-binding type-1 domain-containing protein</fullName>
    </recommendedName>
</protein>
<feature type="disulfide bond" evidence="8">
    <location>
        <begin position="167"/>
        <end position="181"/>
    </location>
</feature>
<feature type="chain" id="PRO_5040379062" description="Chitin-binding type-1 domain-containing protein" evidence="10">
    <location>
        <begin position="21"/>
        <end position="231"/>
    </location>
</feature>
<name>A0A9P4N4K5_9PLEO</name>
<sequence length="231" mass="23876">MYTTLIWAIIAVAILPFSSALDVSRSGRCGPRFGLTCEDGRFGDCCFKYNYCGSTTDYYGAGCQSGYGKCNSDPTPSPSVSLAIISNDGTCGGRKGFTCLNSSFGNCCSQYGWCGSTSAFCSTGCNSAFGTCSDSPSPLLTSSIITTNARCGTGFGFTYQSSQWGNCCSKYSYCGETDAYCGKGCQSGFGTWSDDASSSLTSTSSPSGSIPSTSWSSPSSSSSTTTSLTCP</sequence>
<dbReference type="OrthoDB" id="1193027at2759"/>
<keyword evidence="4 10" id="KW-0732">Signal</keyword>
<comment type="caution">
    <text evidence="12">The sequence shown here is derived from an EMBL/GenBank/DDBJ whole genome shotgun (WGS) entry which is preliminary data.</text>
</comment>
<dbReference type="Proteomes" id="UP000800093">
    <property type="component" value="Unassembled WGS sequence"/>
</dbReference>
<feature type="non-terminal residue" evidence="12">
    <location>
        <position position="231"/>
    </location>
</feature>
<dbReference type="PROSITE" id="PS50941">
    <property type="entry name" value="CHIT_BIND_I_2"/>
    <property type="match status" value="3"/>
</dbReference>
<dbReference type="Gene3D" id="3.30.60.10">
    <property type="entry name" value="Endochitinase-like"/>
    <property type="match status" value="3"/>
</dbReference>
<proteinExistence type="predicted"/>
<keyword evidence="13" id="KW-1185">Reference proteome</keyword>
<dbReference type="PANTHER" id="PTHR46471">
    <property type="entry name" value="CHITIN DEACETYLASE"/>
    <property type="match status" value="1"/>
</dbReference>
<evidence type="ECO:0000256" key="1">
    <source>
        <dbReference type="ARBA" id="ARBA00001941"/>
    </source>
</evidence>
<dbReference type="Pfam" id="PF00187">
    <property type="entry name" value="Chitin_bind_1"/>
    <property type="match status" value="2"/>
</dbReference>
<evidence type="ECO:0000256" key="7">
    <source>
        <dbReference type="ARBA" id="ARBA00023285"/>
    </source>
</evidence>